<dbReference type="AlphaFoldDB" id="A0A0F9MZ40"/>
<reference evidence="1" key="1">
    <citation type="journal article" date="2015" name="Nature">
        <title>Complex archaea that bridge the gap between prokaryotes and eukaryotes.</title>
        <authorList>
            <person name="Spang A."/>
            <person name="Saw J.H."/>
            <person name="Jorgensen S.L."/>
            <person name="Zaremba-Niedzwiedzka K."/>
            <person name="Martijn J."/>
            <person name="Lind A.E."/>
            <person name="van Eijk R."/>
            <person name="Schleper C."/>
            <person name="Guy L."/>
            <person name="Ettema T.J."/>
        </authorList>
    </citation>
    <scope>NUCLEOTIDE SEQUENCE</scope>
</reference>
<organism evidence="1">
    <name type="scientific">marine sediment metagenome</name>
    <dbReference type="NCBI Taxonomy" id="412755"/>
    <lineage>
        <taxon>unclassified sequences</taxon>
        <taxon>metagenomes</taxon>
        <taxon>ecological metagenomes</taxon>
    </lineage>
</organism>
<sequence length="86" mass="10196">MPKEYSMTQKGLDAVYEIIKSSPPYLALIDEFLEDLHKRDNIRDCKYRCGGKPGEPCKNCVNYKFCDDNNYQIIEKWETRRNAQKK</sequence>
<evidence type="ECO:0000313" key="1">
    <source>
        <dbReference type="EMBL" id="KKN04737.1"/>
    </source>
</evidence>
<gene>
    <name evidence="1" type="ORF">LCGC14_1094460</name>
</gene>
<name>A0A0F9MZ40_9ZZZZ</name>
<comment type="caution">
    <text evidence="1">The sequence shown here is derived from an EMBL/GenBank/DDBJ whole genome shotgun (WGS) entry which is preliminary data.</text>
</comment>
<dbReference type="EMBL" id="LAZR01004882">
    <property type="protein sequence ID" value="KKN04737.1"/>
    <property type="molecule type" value="Genomic_DNA"/>
</dbReference>
<accession>A0A0F9MZ40</accession>
<protein>
    <submittedName>
        <fullName evidence="1">Uncharacterized protein</fullName>
    </submittedName>
</protein>
<proteinExistence type="predicted"/>